<dbReference type="OrthoDB" id="2530165at2759"/>
<proteinExistence type="predicted"/>
<evidence type="ECO:0000313" key="2">
    <source>
        <dbReference type="EMBL" id="GLB39325.1"/>
    </source>
</evidence>
<protein>
    <recommendedName>
        <fullName evidence="4">EF-hand domain-containing protein</fullName>
    </recommendedName>
</protein>
<keyword evidence="3" id="KW-1185">Reference proteome</keyword>
<dbReference type="InterPro" id="IPR011992">
    <property type="entry name" value="EF-hand-dom_pair"/>
</dbReference>
<dbReference type="SUPFAM" id="SSF47473">
    <property type="entry name" value="EF-hand"/>
    <property type="match status" value="1"/>
</dbReference>
<organism evidence="2 3">
    <name type="scientific">Lyophyllum shimeji</name>
    <name type="common">Hon-shimeji</name>
    <name type="synonym">Tricholoma shimeji</name>
    <dbReference type="NCBI Taxonomy" id="47721"/>
    <lineage>
        <taxon>Eukaryota</taxon>
        <taxon>Fungi</taxon>
        <taxon>Dikarya</taxon>
        <taxon>Basidiomycota</taxon>
        <taxon>Agaricomycotina</taxon>
        <taxon>Agaricomycetes</taxon>
        <taxon>Agaricomycetidae</taxon>
        <taxon>Agaricales</taxon>
        <taxon>Tricholomatineae</taxon>
        <taxon>Lyophyllaceae</taxon>
        <taxon>Lyophyllum</taxon>
    </lineage>
</organism>
<dbReference type="EMBL" id="BRPK01000006">
    <property type="protein sequence ID" value="GLB39325.1"/>
    <property type="molecule type" value="Genomic_DNA"/>
</dbReference>
<accession>A0A9P3UPR8</accession>
<reference evidence="2" key="1">
    <citation type="submission" date="2022-07" db="EMBL/GenBank/DDBJ databases">
        <title>The genome of Lyophyllum shimeji provides insight into the initial evolution of ectomycorrhizal fungal genome.</title>
        <authorList>
            <person name="Kobayashi Y."/>
            <person name="Shibata T."/>
            <person name="Hirakawa H."/>
            <person name="Shigenobu S."/>
            <person name="Nishiyama T."/>
            <person name="Yamada A."/>
            <person name="Hasebe M."/>
            <person name="Kawaguchi M."/>
        </authorList>
    </citation>
    <scope>NUCLEOTIDE SEQUENCE</scope>
    <source>
        <strain evidence="2">AT787</strain>
    </source>
</reference>
<dbReference type="AlphaFoldDB" id="A0A9P3UPR8"/>
<dbReference type="Proteomes" id="UP001063166">
    <property type="component" value="Unassembled WGS sequence"/>
</dbReference>
<gene>
    <name evidence="2" type="ORF">LshimejAT787_0604870</name>
</gene>
<feature type="compositionally biased region" description="Acidic residues" evidence="1">
    <location>
        <begin position="160"/>
        <end position="172"/>
    </location>
</feature>
<comment type="caution">
    <text evidence="2">The sequence shown here is derived from an EMBL/GenBank/DDBJ whole genome shotgun (WGS) entry which is preliminary data.</text>
</comment>
<evidence type="ECO:0000256" key="1">
    <source>
        <dbReference type="SAM" id="MobiDB-lite"/>
    </source>
</evidence>
<evidence type="ECO:0000313" key="3">
    <source>
        <dbReference type="Proteomes" id="UP001063166"/>
    </source>
</evidence>
<name>A0A9P3UPR8_LYOSH</name>
<dbReference type="Gene3D" id="1.10.238.10">
    <property type="entry name" value="EF-hand"/>
    <property type="match status" value="1"/>
</dbReference>
<evidence type="ECO:0008006" key="4">
    <source>
        <dbReference type="Google" id="ProtNLM"/>
    </source>
</evidence>
<sequence length="286" mass="31226">MATNVFNSLPAYVQKRIDRAFDAVGKPCRGAEDAVMGGGFIIESSMGGGFIGDDEEEERDKPTQLSMADIPRALQELDLAPDDEQVLAVFRNAASGWTAASSDEVDEAGGGWVSREDWRSVCAVLLEHYKEEYQDDSDGAPPQQLSDEDAGSDDQYLGSEGEDEEDSDDEYVEAGPSAARRRTRGRAAKSSSDSLAPDPTSSKHELTKRQQETALDAFALFFPDVAEQDLPKQKIMIKDIQRVAKLLGEKIKADEMVEMLDTFSTSPDKSVSLEDFGRIMVAAKLA</sequence>
<feature type="region of interest" description="Disordered" evidence="1">
    <location>
        <begin position="132"/>
        <end position="209"/>
    </location>
</feature>